<dbReference type="CDD" id="cd07185">
    <property type="entry name" value="OmpA_C-like"/>
    <property type="match status" value="1"/>
</dbReference>
<dbReference type="AlphaFoldDB" id="A0A6I6MWH7"/>
<dbReference type="InterPro" id="IPR006690">
    <property type="entry name" value="OMPA-like_CS"/>
</dbReference>
<keyword evidence="7" id="KW-0449">Lipoprotein</keyword>
<protein>
    <submittedName>
        <fullName evidence="7">Inner membrane lipoprotein YiaD</fullName>
    </submittedName>
</protein>
<dbReference type="GO" id="GO:0009279">
    <property type="term" value="C:cell outer membrane"/>
    <property type="evidence" value="ECO:0007669"/>
    <property type="project" value="UniProtKB-SubCell"/>
</dbReference>
<organism evidence="7 8">
    <name type="scientific">Terricaulis silvestris</name>
    <dbReference type="NCBI Taxonomy" id="2686094"/>
    <lineage>
        <taxon>Bacteria</taxon>
        <taxon>Pseudomonadati</taxon>
        <taxon>Pseudomonadota</taxon>
        <taxon>Alphaproteobacteria</taxon>
        <taxon>Caulobacterales</taxon>
        <taxon>Caulobacteraceae</taxon>
        <taxon>Terricaulis</taxon>
    </lineage>
</organism>
<dbReference type="InterPro" id="IPR006665">
    <property type="entry name" value="OmpA-like"/>
</dbReference>
<keyword evidence="8" id="KW-1185">Reference proteome</keyword>
<evidence type="ECO:0000313" key="8">
    <source>
        <dbReference type="Proteomes" id="UP000431269"/>
    </source>
</evidence>
<evidence type="ECO:0000313" key="7">
    <source>
        <dbReference type="EMBL" id="QGZ95553.1"/>
    </source>
</evidence>
<proteinExistence type="predicted"/>
<dbReference type="InterPro" id="IPR036737">
    <property type="entry name" value="OmpA-like_sf"/>
</dbReference>
<accession>A0A6I6MWH7</accession>
<keyword evidence="5" id="KW-0812">Transmembrane</keyword>
<dbReference type="Pfam" id="PF00691">
    <property type="entry name" value="OmpA"/>
    <property type="match status" value="1"/>
</dbReference>
<evidence type="ECO:0000256" key="1">
    <source>
        <dbReference type="ARBA" id="ARBA00004442"/>
    </source>
</evidence>
<dbReference type="RefSeq" id="WP_158766402.1">
    <property type="nucleotide sequence ID" value="NZ_CP047045.1"/>
</dbReference>
<dbReference type="SUPFAM" id="SSF103088">
    <property type="entry name" value="OmpA-like"/>
    <property type="match status" value="1"/>
</dbReference>
<reference evidence="8" key="1">
    <citation type="submission" date="2019-12" db="EMBL/GenBank/DDBJ databases">
        <title>Complete genome of Terracaulis silvestris 0127_4.</title>
        <authorList>
            <person name="Vieira S."/>
            <person name="Riedel T."/>
            <person name="Sproer C."/>
            <person name="Pascual J."/>
            <person name="Boedeker C."/>
            <person name="Overmann J."/>
        </authorList>
    </citation>
    <scope>NUCLEOTIDE SEQUENCE [LARGE SCALE GENOMIC DNA]</scope>
    <source>
        <strain evidence="8">0127_4</strain>
    </source>
</reference>
<evidence type="ECO:0000256" key="2">
    <source>
        <dbReference type="ARBA" id="ARBA00023136"/>
    </source>
</evidence>
<dbReference type="InterPro" id="IPR050330">
    <property type="entry name" value="Bact_OuterMem_StrucFunc"/>
</dbReference>
<dbReference type="PRINTS" id="PR01021">
    <property type="entry name" value="OMPADOMAIN"/>
</dbReference>
<feature type="domain" description="OmpA-like" evidence="6">
    <location>
        <begin position="259"/>
        <end position="374"/>
    </location>
</feature>
<sequence length="374" mass="39305">MSWLRGDGEQPGRPLFIFGLAGAGIATLLGMLAPHDGAVWRAPTVLRERVSVALAAAGYPGLDIQMQGQHAVLHGIVEDEADIVTARRAALTAAGGGGPWAGGVTTVNVADVQVGAFERPYTWSARREEGRIVLSGAAPSEAARTELIAAAGQAFPNAEAVNDMHVAGGSPASDFTALARDAVRLLAGLNSGEARIIDTQVVFIGDGGSEAVNALRRRFAEPPPPFRSRLAVTVDGLDVDHPELQGLNLASGDAETCERAFDRMMERNVINFAQGSASIDPSSRQMLNGLASVALRCDRFSIEVAGHTDNVGGRDLNMQLSQARADAVSAYLAAQGVARSRLRAQGYGPDRPRVSNATETGQAANRRIEFYVSS</sequence>
<dbReference type="EMBL" id="CP047045">
    <property type="protein sequence ID" value="QGZ95553.1"/>
    <property type="molecule type" value="Genomic_DNA"/>
</dbReference>
<gene>
    <name evidence="7" type="primary">yiaD_3</name>
    <name evidence="7" type="ORF">DSM104635_02403</name>
</gene>
<dbReference type="PROSITE" id="PS51123">
    <property type="entry name" value="OMPA_2"/>
    <property type="match status" value="1"/>
</dbReference>
<dbReference type="InterPro" id="IPR006664">
    <property type="entry name" value="OMP_bac"/>
</dbReference>
<dbReference type="PROSITE" id="PS01068">
    <property type="entry name" value="OMPA_1"/>
    <property type="match status" value="1"/>
</dbReference>
<dbReference type="KEGG" id="tsv:DSM104635_02403"/>
<evidence type="ECO:0000256" key="5">
    <source>
        <dbReference type="SAM" id="Phobius"/>
    </source>
</evidence>
<dbReference type="Gene3D" id="3.40.1520.20">
    <property type="match status" value="1"/>
</dbReference>
<name>A0A6I6MWH7_9CAUL</name>
<keyword evidence="2 4" id="KW-0472">Membrane</keyword>
<evidence type="ECO:0000256" key="4">
    <source>
        <dbReference type="PROSITE-ProRule" id="PRU00473"/>
    </source>
</evidence>
<keyword evidence="3" id="KW-0998">Cell outer membrane</keyword>
<dbReference type="PANTHER" id="PTHR30329">
    <property type="entry name" value="STATOR ELEMENT OF FLAGELLAR MOTOR COMPLEX"/>
    <property type="match status" value="1"/>
</dbReference>
<keyword evidence="5" id="KW-1133">Transmembrane helix</keyword>
<dbReference type="PANTHER" id="PTHR30329:SF21">
    <property type="entry name" value="LIPOPROTEIN YIAD-RELATED"/>
    <property type="match status" value="1"/>
</dbReference>
<evidence type="ECO:0000256" key="3">
    <source>
        <dbReference type="ARBA" id="ARBA00023237"/>
    </source>
</evidence>
<dbReference type="Proteomes" id="UP000431269">
    <property type="component" value="Chromosome"/>
</dbReference>
<evidence type="ECO:0000259" key="6">
    <source>
        <dbReference type="PROSITE" id="PS51123"/>
    </source>
</evidence>
<comment type="subcellular location">
    <subcellularLocation>
        <location evidence="1">Cell outer membrane</location>
    </subcellularLocation>
</comment>
<feature type="transmembrane region" description="Helical" evidence="5">
    <location>
        <begin position="15"/>
        <end position="33"/>
    </location>
</feature>
<dbReference type="Gene3D" id="3.30.1330.60">
    <property type="entry name" value="OmpA-like domain"/>
    <property type="match status" value="1"/>
</dbReference>